<protein>
    <submittedName>
        <fullName evidence="1">Uncharacterized protein</fullName>
    </submittedName>
</protein>
<gene>
    <name evidence="1" type="ORF">GRI58_15215</name>
</gene>
<sequence length="191" mass="21783">MGGINSGRRRSVQCGAVEQFPVIDLRVLKRAGLLKPGECTYDTLCWRNQDLDALEGRIFVDLSDSDDASIRIAGDVPNQRAAIDCVPCPFGGYRCYFLCPLTGTRCEQLFLVDGIFASRKAHRLTYASQSEDELSRARRKVRKLHRQVEGDTRYARTRGRKRYAKVREFRRAQSIADELYLDRLRTMAADT</sequence>
<name>A0A845ATH9_9SPHN</name>
<dbReference type="Proteomes" id="UP000439780">
    <property type="component" value="Unassembled WGS sequence"/>
</dbReference>
<proteinExistence type="predicted"/>
<dbReference type="OrthoDB" id="5951715at2"/>
<dbReference type="EMBL" id="WTYA01000017">
    <property type="protein sequence ID" value="MXP30158.1"/>
    <property type="molecule type" value="Genomic_DNA"/>
</dbReference>
<organism evidence="1 2">
    <name type="scientific">Qipengyuania algicida</name>
    <dbReference type="NCBI Taxonomy" id="1836209"/>
    <lineage>
        <taxon>Bacteria</taxon>
        <taxon>Pseudomonadati</taxon>
        <taxon>Pseudomonadota</taxon>
        <taxon>Alphaproteobacteria</taxon>
        <taxon>Sphingomonadales</taxon>
        <taxon>Erythrobacteraceae</taxon>
        <taxon>Qipengyuania</taxon>
    </lineage>
</organism>
<dbReference type="AlphaFoldDB" id="A0A845ATH9"/>
<evidence type="ECO:0000313" key="2">
    <source>
        <dbReference type="Proteomes" id="UP000439780"/>
    </source>
</evidence>
<keyword evidence="2" id="KW-1185">Reference proteome</keyword>
<reference evidence="1 2" key="1">
    <citation type="submission" date="2019-12" db="EMBL/GenBank/DDBJ databases">
        <title>Genomic-based taxomic classification of the family Erythrobacteraceae.</title>
        <authorList>
            <person name="Xu L."/>
        </authorList>
    </citation>
    <scope>NUCLEOTIDE SEQUENCE [LARGE SCALE GENOMIC DNA]</scope>
    <source>
        <strain evidence="1 2">KEMB 9005-328</strain>
    </source>
</reference>
<comment type="caution">
    <text evidence="1">The sequence shown here is derived from an EMBL/GenBank/DDBJ whole genome shotgun (WGS) entry which is preliminary data.</text>
</comment>
<accession>A0A845ATH9</accession>
<dbReference type="RefSeq" id="WP_160754459.1">
    <property type="nucleotide sequence ID" value="NZ_WTYA01000017.1"/>
</dbReference>
<evidence type="ECO:0000313" key="1">
    <source>
        <dbReference type="EMBL" id="MXP30158.1"/>
    </source>
</evidence>